<accession>A0ABS3H900</accession>
<proteinExistence type="predicted"/>
<dbReference type="InterPro" id="IPR011009">
    <property type="entry name" value="Kinase-like_dom_sf"/>
</dbReference>
<dbReference type="Gene3D" id="3.30.200.20">
    <property type="entry name" value="Phosphorylase Kinase, domain 1"/>
    <property type="match status" value="1"/>
</dbReference>
<organism evidence="2 3">
    <name type="scientific">Candidatus Enterococcus myersii</name>
    <dbReference type="NCBI Taxonomy" id="2815322"/>
    <lineage>
        <taxon>Bacteria</taxon>
        <taxon>Bacillati</taxon>
        <taxon>Bacillota</taxon>
        <taxon>Bacilli</taxon>
        <taxon>Lactobacillales</taxon>
        <taxon>Enterococcaceae</taxon>
        <taxon>Enterococcus</taxon>
    </lineage>
</organism>
<gene>
    <name evidence="2" type="ORF">JZO76_10400</name>
</gene>
<comment type="caution">
    <text evidence="2">The sequence shown here is derived from an EMBL/GenBank/DDBJ whole genome shotgun (WGS) entry which is preliminary data.</text>
</comment>
<dbReference type="RefSeq" id="WP_206903993.1">
    <property type="nucleotide sequence ID" value="NZ_JAFLVT010000015.1"/>
</dbReference>
<dbReference type="SUPFAM" id="SSF56112">
    <property type="entry name" value="Protein kinase-like (PK-like)"/>
    <property type="match status" value="1"/>
</dbReference>
<reference evidence="2 3" key="1">
    <citation type="submission" date="2021-03" db="EMBL/GenBank/DDBJ databases">
        <title>Enterococcal diversity collection.</title>
        <authorList>
            <person name="Gilmore M.S."/>
            <person name="Schwartzman J."/>
            <person name="Van Tyne D."/>
            <person name="Martin M."/>
            <person name="Earl A.M."/>
            <person name="Manson A.L."/>
            <person name="Straub T."/>
            <person name="Salamzade R."/>
            <person name="Saavedra J."/>
            <person name="Lebreton F."/>
            <person name="Prichula J."/>
            <person name="Schaufler K."/>
            <person name="Gaca A."/>
            <person name="Sgardioli B."/>
            <person name="Wagenaar J."/>
            <person name="Strong T."/>
        </authorList>
    </citation>
    <scope>NUCLEOTIDE SEQUENCE [LARGE SCALE GENOMIC DNA]</scope>
    <source>
        <strain evidence="2 3">MJM12</strain>
    </source>
</reference>
<evidence type="ECO:0000313" key="3">
    <source>
        <dbReference type="Proteomes" id="UP000664256"/>
    </source>
</evidence>
<dbReference type="PANTHER" id="PTHR21310">
    <property type="entry name" value="AMINOGLYCOSIDE PHOSPHOTRANSFERASE-RELATED-RELATED"/>
    <property type="match status" value="1"/>
</dbReference>
<dbReference type="Proteomes" id="UP000664256">
    <property type="component" value="Unassembled WGS sequence"/>
</dbReference>
<dbReference type="InterPro" id="IPR002575">
    <property type="entry name" value="Aminoglycoside_PTrfase"/>
</dbReference>
<dbReference type="CDD" id="cd05155">
    <property type="entry name" value="APH_ChoK_like_1"/>
    <property type="match status" value="1"/>
</dbReference>
<dbReference type="Gene3D" id="3.90.1200.10">
    <property type="match status" value="1"/>
</dbReference>
<dbReference type="EMBL" id="JAFLVT010000015">
    <property type="protein sequence ID" value="MBO0449932.1"/>
    <property type="molecule type" value="Genomic_DNA"/>
</dbReference>
<sequence length="243" mass="27278">MTIRLPRSAKYEPQIKNSSVWLPVFAKHLSFHIPTPLGLGHPSVLYPSFWSVNQFISGETLTRKNVANLSLLALDLTKFLLELQKVPITTAPAAGNHNFFRGASPSVYHDEVISTFTTLQNDLPVKQLEKIWLNAITSSWEHAPVWLHGDIAPENLIVQKGRLHGVIDFGIMAIGDPACDYAMAWSFFEKESRSVFLANLDEELINRAKGWALWKALITYRNPNTKIAANAAYTLQQILLDSK</sequence>
<dbReference type="Pfam" id="PF01636">
    <property type="entry name" value="APH"/>
    <property type="match status" value="1"/>
</dbReference>
<protein>
    <submittedName>
        <fullName evidence="2">Aminoglycoside phosphotransferase family protein</fullName>
    </submittedName>
</protein>
<name>A0ABS3H900_9ENTE</name>
<dbReference type="InterPro" id="IPR051678">
    <property type="entry name" value="AGP_Transferase"/>
</dbReference>
<feature type="domain" description="Aminoglycoside phosphotransferase" evidence="1">
    <location>
        <begin position="4"/>
        <end position="205"/>
    </location>
</feature>
<dbReference type="PANTHER" id="PTHR21310:SF42">
    <property type="entry name" value="BIFUNCTIONAL AAC_APH"/>
    <property type="match status" value="1"/>
</dbReference>
<evidence type="ECO:0000313" key="2">
    <source>
        <dbReference type="EMBL" id="MBO0449932.1"/>
    </source>
</evidence>
<evidence type="ECO:0000259" key="1">
    <source>
        <dbReference type="Pfam" id="PF01636"/>
    </source>
</evidence>
<keyword evidence="3" id="KW-1185">Reference proteome</keyword>